<keyword evidence="1" id="KW-0732">Signal</keyword>
<comment type="caution">
    <text evidence="2">The sequence shown here is derived from an EMBL/GenBank/DDBJ whole genome shotgun (WGS) entry which is preliminary data.</text>
</comment>
<dbReference type="EMBL" id="JAULSV010000006">
    <property type="protein sequence ID" value="KAK0641886.1"/>
    <property type="molecule type" value="Genomic_DNA"/>
</dbReference>
<reference evidence="2" key="1">
    <citation type="submission" date="2023-06" db="EMBL/GenBank/DDBJ databases">
        <title>Genome-scale phylogeny and comparative genomics of the fungal order Sordariales.</title>
        <authorList>
            <consortium name="Lawrence Berkeley National Laboratory"/>
            <person name="Hensen N."/>
            <person name="Bonometti L."/>
            <person name="Westerberg I."/>
            <person name="Brannstrom I.O."/>
            <person name="Guillou S."/>
            <person name="Cros-Aarteil S."/>
            <person name="Calhoun S."/>
            <person name="Haridas S."/>
            <person name="Kuo A."/>
            <person name="Mondo S."/>
            <person name="Pangilinan J."/>
            <person name="Riley R."/>
            <person name="Labutti K."/>
            <person name="Andreopoulos B."/>
            <person name="Lipzen A."/>
            <person name="Chen C."/>
            <person name="Yanf M."/>
            <person name="Daum C."/>
            <person name="Ng V."/>
            <person name="Clum A."/>
            <person name="Steindorff A."/>
            <person name="Ohm R."/>
            <person name="Martin F."/>
            <person name="Silar P."/>
            <person name="Natvig D."/>
            <person name="Lalanne C."/>
            <person name="Gautier V."/>
            <person name="Ament-Velasquez S.L."/>
            <person name="Kruys A."/>
            <person name="Hutchinson M.I."/>
            <person name="Powell A.J."/>
            <person name="Barry K."/>
            <person name="Miller A.N."/>
            <person name="Grigoriev I.V."/>
            <person name="Debuchy R."/>
            <person name="Gladieux P."/>
            <person name="Thoren M.H."/>
            <person name="Johannesson H."/>
        </authorList>
    </citation>
    <scope>NUCLEOTIDE SEQUENCE</scope>
    <source>
        <strain evidence="2">SMH2532-1</strain>
    </source>
</reference>
<dbReference type="Proteomes" id="UP001174936">
    <property type="component" value="Unassembled WGS sequence"/>
</dbReference>
<dbReference type="AlphaFoldDB" id="A0AA40CK46"/>
<feature type="chain" id="PRO_5041334136" evidence="1">
    <location>
        <begin position="21"/>
        <end position="107"/>
    </location>
</feature>
<accession>A0AA40CK46</accession>
<evidence type="ECO:0000313" key="2">
    <source>
        <dbReference type="EMBL" id="KAK0641886.1"/>
    </source>
</evidence>
<organism evidence="2 3">
    <name type="scientific">Cercophora newfieldiana</name>
    <dbReference type="NCBI Taxonomy" id="92897"/>
    <lineage>
        <taxon>Eukaryota</taxon>
        <taxon>Fungi</taxon>
        <taxon>Dikarya</taxon>
        <taxon>Ascomycota</taxon>
        <taxon>Pezizomycotina</taxon>
        <taxon>Sordariomycetes</taxon>
        <taxon>Sordariomycetidae</taxon>
        <taxon>Sordariales</taxon>
        <taxon>Lasiosphaeriaceae</taxon>
        <taxon>Cercophora</taxon>
    </lineage>
</organism>
<gene>
    <name evidence="2" type="ORF">B0T16DRAFT_394091</name>
</gene>
<evidence type="ECO:0000313" key="3">
    <source>
        <dbReference type="Proteomes" id="UP001174936"/>
    </source>
</evidence>
<proteinExistence type="predicted"/>
<name>A0AA40CK46_9PEZI</name>
<sequence>MQFTAALLTVALALAPGTLAAPAPAPAPEPWTKDAAGVWVANNNWWNVNYKGKEIRAHESCTWQGQPNARDPGTRCTYWTNASGGQFHGNCLYAEQNGKGTMSCFRL</sequence>
<evidence type="ECO:0000256" key="1">
    <source>
        <dbReference type="SAM" id="SignalP"/>
    </source>
</evidence>
<protein>
    <submittedName>
        <fullName evidence="2">Uncharacterized protein</fullName>
    </submittedName>
</protein>
<feature type="signal peptide" evidence="1">
    <location>
        <begin position="1"/>
        <end position="20"/>
    </location>
</feature>
<keyword evidence="3" id="KW-1185">Reference proteome</keyword>